<organism evidence="2">
    <name type="scientific">Utricularia reniformis</name>
    <dbReference type="NCBI Taxonomy" id="192314"/>
    <lineage>
        <taxon>Eukaryota</taxon>
        <taxon>Viridiplantae</taxon>
        <taxon>Streptophyta</taxon>
        <taxon>Embryophyta</taxon>
        <taxon>Tracheophyta</taxon>
        <taxon>Spermatophyta</taxon>
        <taxon>Magnoliopsida</taxon>
        <taxon>eudicotyledons</taxon>
        <taxon>Gunneridae</taxon>
        <taxon>Pentapetalae</taxon>
        <taxon>asterids</taxon>
        <taxon>lamiids</taxon>
        <taxon>Lamiales</taxon>
        <taxon>Lentibulariaceae</taxon>
        <taxon>Utricularia</taxon>
    </lineage>
</organism>
<feature type="region of interest" description="Disordered" evidence="1">
    <location>
        <begin position="76"/>
        <end position="96"/>
    </location>
</feature>
<accession>A0A1Y0B0A4</accession>
<dbReference type="EMBL" id="KY774314">
    <property type="protein sequence ID" value="ART30808.1"/>
    <property type="molecule type" value="Genomic_DNA"/>
</dbReference>
<dbReference type="AlphaFoldDB" id="A0A1Y0B0A4"/>
<evidence type="ECO:0000256" key="1">
    <source>
        <dbReference type="SAM" id="MobiDB-lite"/>
    </source>
</evidence>
<keyword evidence="2" id="KW-0496">Mitochondrion</keyword>
<sequence>MLILYIRTATTKSITPLIVKYRLLVEPCELRESRILKIRRSKSYGVDGLGVILLPHQVAPLSSKKGVDMVYRQKKKQLGKQMPLHLGPTRSSSQSF</sequence>
<gene>
    <name evidence="2" type="ORF">AEK19_MT0553</name>
</gene>
<proteinExistence type="predicted"/>
<name>A0A1Y0B0A4_9LAMI</name>
<evidence type="ECO:0000313" key="2">
    <source>
        <dbReference type="EMBL" id="ART30808.1"/>
    </source>
</evidence>
<reference evidence="2" key="1">
    <citation type="submission" date="2017-03" db="EMBL/GenBank/DDBJ databases">
        <title>The mitochondrial genome of the carnivorous plant Utricularia reniformis (Lentibulariaceae): structure, comparative analysis and evolutionary landmarks.</title>
        <authorList>
            <person name="Silva S.R."/>
            <person name="Alvarenga D.O."/>
            <person name="Michael T.P."/>
            <person name="Miranda V.F.O."/>
            <person name="Varani A.M."/>
        </authorList>
    </citation>
    <scope>NUCLEOTIDE SEQUENCE</scope>
</reference>
<geneLocation type="mitochondrion" evidence="2"/>
<protein>
    <submittedName>
        <fullName evidence="2">Uncharacterized protein</fullName>
    </submittedName>
</protein>